<dbReference type="GeneTree" id="ENSGT00940000158797"/>
<dbReference type="InterPro" id="IPR015421">
    <property type="entry name" value="PyrdxlP-dep_Trfase_major"/>
</dbReference>
<dbReference type="PANTHER" id="PTHR43807">
    <property type="entry name" value="FI04487P"/>
    <property type="match status" value="1"/>
</dbReference>
<protein>
    <submittedName>
        <fullName evidence="10">Kynurenine aminotransferase 1</fullName>
    </submittedName>
</protein>
<organism evidence="10 11">
    <name type="scientific">Nannospalax galili</name>
    <name type="common">Northern Israeli blind subterranean mole rat</name>
    <name type="synonym">Spalax galili</name>
    <dbReference type="NCBI Taxonomy" id="1026970"/>
    <lineage>
        <taxon>Eukaryota</taxon>
        <taxon>Metazoa</taxon>
        <taxon>Chordata</taxon>
        <taxon>Craniata</taxon>
        <taxon>Vertebrata</taxon>
        <taxon>Euteleostomi</taxon>
        <taxon>Mammalia</taxon>
        <taxon>Eutheria</taxon>
        <taxon>Euarchontoglires</taxon>
        <taxon>Glires</taxon>
        <taxon>Rodentia</taxon>
        <taxon>Myomorpha</taxon>
        <taxon>Muroidea</taxon>
        <taxon>Spalacidae</taxon>
        <taxon>Spalacinae</taxon>
        <taxon>Nannospalax</taxon>
    </lineage>
</organism>
<dbReference type="Proteomes" id="UP000694381">
    <property type="component" value="Unassembled WGS sequence"/>
</dbReference>
<dbReference type="PANTHER" id="PTHR43807:SF14">
    <property type="entry name" value="KYNURENINE--OXOGLUTARATE TRANSAMINASE 1"/>
    <property type="match status" value="1"/>
</dbReference>
<dbReference type="InterPro" id="IPR051326">
    <property type="entry name" value="Kynurenine-oxoglutarate_AT"/>
</dbReference>
<name>A0A8C6QMB3_NANGA</name>
<evidence type="ECO:0000256" key="6">
    <source>
        <dbReference type="ARBA" id="ARBA00024016"/>
    </source>
</evidence>
<dbReference type="Pfam" id="PF00155">
    <property type="entry name" value="Aminotran_1_2"/>
    <property type="match status" value="2"/>
</dbReference>
<keyword evidence="11" id="KW-1185">Reference proteome</keyword>
<proteinExistence type="inferred from homology"/>
<accession>A0A8C6QMB3</accession>
<dbReference type="GO" id="GO:0030170">
    <property type="term" value="F:pyridoxal phosphate binding"/>
    <property type="evidence" value="ECO:0007669"/>
    <property type="project" value="InterPro"/>
</dbReference>
<comment type="cofactor">
    <cofactor evidence="1">
        <name>pyridoxal 5'-phosphate</name>
        <dbReference type="ChEBI" id="CHEBI:597326"/>
    </cofactor>
</comment>
<evidence type="ECO:0000256" key="1">
    <source>
        <dbReference type="ARBA" id="ARBA00001933"/>
    </source>
</evidence>
<feature type="domain" description="Aminotransferase class I/classII large" evidence="9">
    <location>
        <begin position="29"/>
        <end position="145"/>
    </location>
</feature>
<dbReference type="GO" id="GO:0005739">
    <property type="term" value="C:mitochondrion"/>
    <property type="evidence" value="ECO:0007669"/>
    <property type="project" value="TreeGrafter"/>
</dbReference>
<dbReference type="FunFam" id="3.90.1150.10:FF:000141">
    <property type="entry name" value="Kynurenine--oxoglutarate transaminase 1"/>
    <property type="match status" value="2"/>
</dbReference>
<reference evidence="10" key="1">
    <citation type="submission" date="2025-08" db="UniProtKB">
        <authorList>
            <consortium name="Ensembl"/>
        </authorList>
    </citation>
    <scope>IDENTIFICATION</scope>
</reference>
<evidence type="ECO:0000259" key="9">
    <source>
        <dbReference type="Pfam" id="PF00155"/>
    </source>
</evidence>
<evidence type="ECO:0000256" key="7">
    <source>
        <dbReference type="ARBA" id="ARBA00047478"/>
    </source>
</evidence>
<evidence type="ECO:0000256" key="3">
    <source>
        <dbReference type="ARBA" id="ARBA00022576"/>
    </source>
</evidence>
<evidence type="ECO:0000256" key="8">
    <source>
        <dbReference type="ARBA" id="ARBA00049325"/>
    </source>
</evidence>
<evidence type="ECO:0000313" key="11">
    <source>
        <dbReference type="Proteomes" id="UP000694381"/>
    </source>
</evidence>
<dbReference type="Gene3D" id="3.90.1150.10">
    <property type="entry name" value="Aspartate Aminotransferase, domain 1"/>
    <property type="match status" value="2"/>
</dbReference>
<keyword evidence="5" id="KW-0663">Pyridoxal phosphate</keyword>
<dbReference type="Gene3D" id="3.40.640.10">
    <property type="entry name" value="Type I PLP-dependent aspartate aminotransferase-like (Major domain)"/>
    <property type="match status" value="2"/>
</dbReference>
<feature type="domain" description="Aminotransferase class I/classII large" evidence="9">
    <location>
        <begin position="147"/>
        <end position="366"/>
    </location>
</feature>
<dbReference type="InterPro" id="IPR004839">
    <property type="entry name" value="Aminotransferase_I/II_large"/>
</dbReference>
<sequence>MAKQLPARRLDGIDHNPWVEFIKLSNEYDVVNLGQGFPDFSPPDFAVKAFQQATSGDFMLNQYTMAFGYPPLTKLLASFFGKLLGQELDPFKNVLVTVGAYGALFTAFQALVDKGDEVIIIEPAFDCYEPMTLMAGGRPVFVSLKPVFSKAELELVAGLCQQHDTVCIADEVYQWLVYDGHQHVSIASLPGMWGRTLTIGSAGKSFSATGWKVGWVLGPDNIMKHLRTVHQNSVFHCPTQAQAAVAQCFEQEQQHFGQPSSYFLQFPQAMQLNRDHMIHSLQSVGLKPLTPQGSYFLIVDISDFKSTMPSLPGAVDEPYDRRFAKWMIKNKGLVAIPVSIFFSRPHQKDFDHYLRFCFVKDEATLQAMDERLQKWKAELQP</sequence>
<dbReference type="Ensembl" id="ENSNGAT00000009251.1">
    <property type="protein sequence ID" value="ENSNGAP00000005392.1"/>
    <property type="gene ID" value="ENSNGAG00000007585.1"/>
</dbReference>
<evidence type="ECO:0000256" key="5">
    <source>
        <dbReference type="ARBA" id="ARBA00022898"/>
    </source>
</evidence>
<gene>
    <name evidence="10" type="primary">Kyat1</name>
</gene>
<evidence type="ECO:0000256" key="2">
    <source>
        <dbReference type="ARBA" id="ARBA00007441"/>
    </source>
</evidence>
<keyword evidence="3" id="KW-0032">Aminotransferase</keyword>
<dbReference type="InterPro" id="IPR015424">
    <property type="entry name" value="PyrdxlP-dep_Trfase"/>
</dbReference>
<evidence type="ECO:0000313" key="10">
    <source>
        <dbReference type="Ensembl" id="ENSNGAP00000005392.1"/>
    </source>
</evidence>
<comment type="similarity">
    <text evidence="2">Belongs to the class-I pyridoxal-phosphate-dependent aminotransferase family.</text>
</comment>
<dbReference type="AlphaFoldDB" id="A0A8C6QMB3"/>
<comment type="catalytic activity">
    <reaction evidence="8">
        <text>an S-substituted L-cysteine + H2O = a thiol + pyruvate + NH4(+)</text>
        <dbReference type="Rhea" id="RHEA:18121"/>
        <dbReference type="ChEBI" id="CHEBI:15361"/>
        <dbReference type="ChEBI" id="CHEBI:15377"/>
        <dbReference type="ChEBI" id="CHEBI:28938"/>
        <dbReference type="ChEBI" id="CHEBI:29256"/>
        <dbReference type="ChEBI" id="CHEBI:58717"/>
        <dbReference type="EC" id="4.4.1.13"/>
    </reaction>
    <physiologicalReaction direction="left-to-right" evidence="8">
        <dbReference type="Rhea" id="RHEA:18122"/>
    </physiologicalReaction>
</comment>
<evidence type="ECO:0000256" key="4">
    <source>
        <dbReference type="ARBA" id="ARBA00022679"/>
    </source>
</evidence>
<comment type="catalytic activity">
    <reaction evidence="7">
        <text>L-kynurenine + 2-oxoglutarate = kynurenate + L-glutamate + H2O</text>
        <dbReference type="Rhea" id="RHEA:65560"/>
        <dbReference type="ChEBI" id="CHEBI:15377"/>
        <dbReference type="ChEBI" id="CHEBI:16810"/>
        <dbReference type="ChEBI" id="CHEBI:29985"/>
        <dbReference type="ChEBI" id="CHEBI:57959"/>
        <dbReference type="ChEBI" id="CHEBI:58454"/>
        <dbReference type="EC" id="2.6.1.7"/>
    </reaction>
    <physiologicalReaction direction="left-to-right" evidence="7">
        <dbReference type="Rhea" id="RHEA:65561"/>
    </physiologicalReaction>
</comment>
<dbReference type="SUPFAM" id="SSF53383">
    <property type="entry name" value="PLP-dependent transferases"/>
    <property type="match status" value="1"/>
</dbReference>
<dbReference type="InterPro" id="IPR015422">
    <property type="entry name" value="PyrdxlP-dep_Trfase_small"/>
</dbReference>
<comment type="pathway">
    <text evidence="6">Amino-acid degradation; L-kynurenine degradation; kynurenate from L-kynurenine: step 1/2.</text>
</comment>
<reference evidence="10" key="2">
    <citation type="submission" date="2025-09" db="UniProtKB">
        <authorList>
            <consortium name="Ensembl"/>
        </authorList>
    </citation>
    <scope>IDENTIFICATION</scope>
</reference>
<dbReference type="GO" id="GO:0016212">
    <property type="term" value="F:kynurenine-oxoglutarate transaminase activity"/>
    <property type="evidence" value="ECO:0007669"/>
    <property type="project" value="UniProtKB-EC"/>
</dbReference>
<keyword evidence="4" id="KW-0808">Transferase</keyword>
<dbReference type="GO" id="GO:0047804">
    <property type="term" value="F:cysteine-S-conjugate beta-lyase activity"/>
    <property type="evidence" value="ECO:0007669"/>
    <property type="project" value="UniProtKB-EC"/>
</dbReference>
<dbReference type="CDD" id="cd00609">
    <property type="entry name" value="AAT_like"/>
    <property type="match status" value="1"/>
</dbReference>